<dbReference type="EMBL" id="CADCTW010000213">
    <property type="protein sequence ID" value="CAA9363665.1"/>
    <property type="molecule type" value="Genomic_DNA"/>
</dbReference>
<protein>
    <submittedName>
        <fullName evidence="2">Uncharacterized protein</fullName>
    </submittedName>
</protein>
<feature type="region of interest" description="Disordered" evidence="1">
    <location>
        <begin position="1"/>
        <end position="39"/>
    </location>
</feature>
<name>A0A6J4MPL6_9BACT</name>
<feature type="compositionally biased region" description="Basic and acidic residues" evidence="1">
    <location>
        <begin position="1"/>
        <end position="12"/>
    </location>
</feature>
<feature type="compositionally biased region" description="Low complexity" evidence="1">
    <location>
        <begin position="20"/>
        <end position="29"/>
    </location>
</feature>
<reference evidence="2" key="1">
    <citation type="submission" date="2020-02" db="EMBL/GenBank/DDBJ databases">
        <authorList>
            <person name="Meier V. D."/>
        </authorList>
    </citation>
    <scope>NUCLEOTIDE SEQUENCE</scope>
    <source>
        <strain evidence="2">AVDCRST_MAG68</strain>
    </source>
</reference>
<accession>A0A6J4MPL6</accession>
<evidence type="ECO:0000256" key="1">
    <source>
        <dbReference type="SAM" id="MobiDB-lite"/>
    </source>
</evidence>
<proteinExistence type="predicted"/>
<organism evidence="2">
    <name type="scientific">uncultured Gemmatimonadota bacterium</name>
    <dbReference type="NCBI Taxonomy" id="203437"/>
    <lineage>
        <taxon>Bacteria</taxon>
        <taxon>Pseudomonadati</taxon>
        <taxon>Gemmatimonadota</taxon>
        <taxon>environmental samples</taxon>
    </lineage>
</organism>
<sequence length="86" mass="9470">MFLGSHRDTEAQRKRRRPGARAAPGLQRGVGSAEGGAGRWCGEDAGGYCGWFETDWSSGRWPPGQLVVSDVRPPYRQSQGHMARVR</sequence>
<gene>
    <name evidence="2" type="ORF">AVDCRST_MAG68-4665</name>
</gene>
<evidence type="ECO:0000313" key="2">
    <source>
        <dbReference type="EMBL" id="CAA9363665.1"/>
    </source>
</evidence>
<dbReference type="AlphaFoldDB" id="A0A6J4MPL6"/>